<evidence type="ECO:0000256" key="4">
    <source>
        <dbReference type="ARBA" id="ARBA00022692"/>
    </source>
</evidence>
<keyword evidence="11" id="KW-0325">Glycoprotein</keyword>
<reference evidence="16 18" key="1">
    <citation type="journal article" date="1993" name="Cell">
        <title>The family of genes encoding odorant receptors in the channel catfish.</title>
        <authorList>
            <person name="Ngai J."/>
            <person name="Dowling M.M."/>
            <person name="Buck L."/>
            <person name="Axel R."/>
            <person name="Chess A."/>
        </authorList>
    </citation>
    <scope>NUCLEOTIDE SEQUENCE</scope>
</reference>
<evidence type="ECO:0000256" key="6">
    <source>
        <dbReference type="ARBA" id="ARBA00022989"/>
    </source>
</evidence>
<accession>Q9PSJ3</accession>
<feature type="transmembrane region" description="Helical" evidence="14">
    <location>
        <begin position="201"/>
        <end position="227"/>
    </location>
</feature>
<evidence type="ECO:0000256" key="1">
    <source>
        <dbReference type="ARBA" id="ARBA00004651"/>
    </source>
</evidence>
<keyword evidence="2 14" id="KW-1003">Cell membrane</keyword>
<evidence type="ECO:0000259" key="15">
    <source>
        <dbReference type="PROSITE" id="PS50262"/>
    </source>
</evidence>
<keyword evidence="6 14" id="KW-1133">Transmembrane helix</keyword>
<keyword evidence="17" id="KW-1185">Reference proteome</keyword>
<dbReference type="PROSITE" id="PS00237">
    <property type="entry name" value="G_PROTEIN_RECEP_F1_1"/>
    <property type="match status" value="1"/>
</dbReference>
<dbReference type="Pfam" id="PF13853">
    <property type="entry name" value="7tm_4"/>
    <property type="match status" value="1"/>
</dbReference>
<feature type="transmembrane region" description="Helical" evidence="14">
    <location>
        <begin position="104"/>
        <end position="121"/>
    </location>
</feature>
<reference evidence="18" key="3">
    <citation type="submission" date="2025-04" db="UniProtKB">
        <authorList>
            <consortium name="RefSeq"/>
        </authorList>
    </citation>
    <scope>IDENTIFICATION</scope>
</reference>
<dbReference type="InterPro" id="IPR000276">
    <property type="entry name" value="GPCR_Rhodpsn"/>
</dbReference>
<keyword evidence="12 13" id="KW-0807">Transducer</keyword>
<evidence type="ECO:0000256" key="7">
    <source>
        <dbReference type="ARBA" id="ARBA00023040"/>
    </source>
</evidence>
<dbReference type="AlphaFoldDB" id="Q9PSJ3"/>
<evidence type="ECO:0000256" key="12">
    <source>
        <dbReference type="ARBA" id="ARBA00023224"/>
    </source>
</evidence>
<dbReference type="RefSeq" id="NP_001187197.1">
    <property type="nucleotide sequence ID" value="NM_001200268.1"/>
</dbReference>
<feature type="domain" description="G-protein coupled receptors family 1 profile" evidence="15">
    <location>
        <begin position="42"/>
        <end position="293"/>
    </location>
</feature>
<protein>
    <recommendedName>
        <fullName evidence="14">Olfactory receptor</fullName>
    </recommendedName>
</protein>
<dbReference type="PANTHER" id="PTHR24242">
    <property type="entry name" value="G-PROTEIN COUPLED RECEPTOR"/>
    <property type="match status" value="1"/>
</dbReference>
<dbReference type="PANTHER" id="PTHR24242:SF359">
    <property type="entry name" value="ODORANT RECEPTOR-RELATED"/>
    <property type="match status" value="1"/>
</dbReference>
<keyword evidence="4 13" id="KW-0812">Transmembrane</keyword>
<dbReference type="GeneID" id="100305031"/>
<dbReference type="PRINTS" id="PR00237">
    <property type="entry name" value="GPCRRHODOPSN"/>
</dbReference>
<keyword evidence="5 14" id="KW-0552">Olfaction</keyword>
<name>Q9PSJ3_ICTPU</name>
<feature type="transmembrane region" description="Helical" evidence="14">
    <location>
        <begin position="63"/>
        <end position="84"/>
    </location>
</feature>
<gene>
    <name evidence="18" type="primary">LOC100305031</name>
</gene>
<dbReference type="EMBL" id="L09220">
    <property type="protein sequence ID" value="AAK14714.1"/>
    <property type="molecule type" value="mRNA"/>
</dbReference>
<dbReference type="Gene3D" id="1.20.1070.10">
    <property type="entry name" value="Rhodopsin 7-helix transmembrane proteins"/>
    <property type="match status" value="1"/>
</dbReference>
<dbReference type="OrthoDB" id="6144223at2759"/>
<keyword evidence="7 13" id="KW-0297">G-protein coupled receptor</keyword>
<evidence type="ECO:0000256" key="11">
    <source>
        <dbReference type="ARBA" id="ARBA00023180"/>
    </source>
</evidence>
<proteinExistence type="evidence at transcript level"/>
<dbReference type="SUPFAM" id="SSF81321">
    <property type="entry name" value="Family A G protein-coupled receptor-like"/>
    <property type="match status" value="1"/>
</dbReference>
<evidence type="ECO:0000256" key="5">
    <source>
        <dbReference type="ARBA" id="ARBA00022725"/>
    </source>
</evidence>
<dbReference type="Proteomes" id="UP000221080">
    <property type="component" value="Chromosome 17"/>
</dbReference>
<dbReference type="InterPro" id="IPR017452">
    <property type="entry name" value="GPCR_Rhodpsn_7TM"/>
</dbReference>
<evidence type="ECO:0000313" key="16">
    <source>
        <dbReference type="EMBL" id="AAK14714.1"/>
    </source>
</evidence>
<evidence type="ECO:0000256" key="9">
    <source>
        <dbReference type="ARBA" id="ARBA00023157"/>
    </source>
</evidence>
<dbReference type="GO" id="GO:0004930">
    <property type="term" value="F:G protein-coupled receptor activity"/>
    <property type="evidence" value="ECO:0007669"/>
    <property type="project" value="UniProtKB-KW"/>
</dbReference>
<dbReference type="PIR" id="G45774">
    <property type="entry name" value="G45774"/>
</dbReference>
<comment type="similarity">
    <text evidence="13">Belongs to the G-protein coupled receptor 1 family.</text>
</comment>
<keyword evidence="8 14" id="KW-0472">Membrane</keyword>
<evidence type="ECO:0000256" key="2">
    <source>
        <dbReference type="ARBA" id="ARBA00022475"/>
    </source>
</evidence>
<evidence type="ECO:0000256" key="14">
    <source>
        <dbReference type="RuleBase" id="RU363047"/>
    </source>
</evidence>
<evidence type="ECO:0000313" key="18">
    <source>
        <dbReference type="RefSeq" id="NP_001187197.1"/>
    </source>
</evidence>
<keyword evidence="10 13" id="KW-0675">Receptor</keyword>
<feature type="transmembrane region" description="Helical" evidence="14">
    <location>
        <begin position="239"/>
        <end position="261"/>
    </location>
</feature>
<evidence type="ECO:0000256" key="13">
    <source>
        <dbReference type="RuleBase" id="RU000688"/>
    </source>
</evidence>
<feature type="transmembrane region" description="Helical" evidence="14">
    <location>
        <begin position="133"/>
        <end position="153"/>
    </location>
</feature>
<dbReference type="GO" id="GO:0005886">
    <property type="term" value="C:plasma membrane"/>
    <property type="evidence" value="ECO:0007669"/>
    <property type="project" value="UniProtKB-SubCell"/>
</dbReference>
<dbReference type="PROSITE" id="PS50262">
    <property type="entry name" value="G_PROTEIN_RECEP_F1_2"/>
    <property type="match status" value="1"/>
</dbReference>
<dbReference type="InterPro" id="IPR050939">
    <property type="entry name" value="Olfactory_GPCR1"/>
</dbReference>
<dbReference type="PRINTS" id="PR00245">
    <property type="entry name" value="OLFACTORYR"/>
</dbReference>
<dbReference type="KEGG" id="ipu:100305031"/>
<evidence type="ECO:0000256" key="10">
    <source>
        <dbReference type="ARBA" id="ARBA00023170"/>
    </source>
</evidence>
<evidence type="ECO:0000313" key="17">
    <source>
        <dbReference type="Proteomes" id="UP000221080"/>
    </source>
</evidence>
<reference evidence="17" key="2">
    <citation type="journal article" date="2016" name="Nat. Commun.">
        <title>The channel catfish genome sequence provides insights into the evolution of scale formation in teleosts.</title>
        <authorList>
            <person name="Liu Z."/>
            <person name="Liu S."/>
            <person name="Yao J."/>
            <person name="Bao L."/>
            <person name="Zhang J."/>
            <person name="Li Y."/>
            <person name="Jiang C."/>
            <person name="Sun L."/>
            <person name="Wang R."/>
            <person name="Zhang Y."/>
            <person name="Zhou T."/>
            <person name="Zeng Q."/>
            <person name="Fu Q."/>
            <person name="Gao S."/>
            <person name="Li N."/>
            <person name="Koren S."/>
            <person name="Jiang Y."/>
            <person name="Zimin A."/>
            <person name="Xu P."/>
            <person name="Phillippy A.M."/>
            <person name="Geng X."/>
            <person name="Song L."/>
            <person name="Sun F."/>
            <person name="Li C."/>
            <person name="Wang X."/>
            <person name="Chen A."/>
            <person name="Jin Y."/>
            <person name="Yuan Z."/>
            <person name="Yang Y."/>
            <person name="Tan S."/>
            <person name="Peatman E."/>
            <person name="Lu J."/>
            <person name="Qin Z."/>
            <person name="Dunham R."/>
            <person name="Li Z."/>
            <person name="Sonstegard T."/>
            <person name="Feng J."/>
            <person name="Danzmann R.G."/>
            <person name="Schroeder S."/>
            <person name="Scheffler B."/>
            <person name="Duke M.V."/>
            <person name="Ballard L."/>
            <person name="Kucuktas H."/>
            <person name="Kaltenboeck L."/>
            <person name="Liu H."/>
            <person name="Armbruster J."/>
            <person name="Xie Y."/>
            <person name="Kirby M.L."/>
            <person name="Tian Y."/>
            <person name="Flanagan M.E."/>
            <person name="Mu W."/>
            <person name="Waldbieser G.C."/>
        </authorList>
    </citation>
    <scope>NUCLEOTIDE SEQUENCE [LARGE SCALE GENOMIC DNA]</scope>
    <source>
        <strain evidence="17">SDA103</strain>
    </source>
</reference>
<feature type="transmembrane region" description="Helical" evidence="14">
    <location>
        <begin position="24"/>
        <end position="51"/>
    </location>
</feature>
<dbReference type="InterPro" id="IPR000725">
    <property type="entry name" value="Olfact_rcpt"/>
</dbReference>
<feature type="transmembrane region" description="Helical" evidence="14">
    <location>
        <begin position="273"/>
        <end position="295"/>
    </location>
</feature>
<keyword evidence="9" id="KW-1015">Disulfide bond</keyword>
<evidence type="ECO:0000256" key="3">
    <source>
        <dbReference type="ARBA" id="ARBA00022606"/>
    </source>
</evidence>
<comment type="subcellular location">
    <subcellularLocation>
        <location evidence="1 14">Cell membrane</location>
        <topology evidence="1 14">Multi-pass membrane protein</topology>
    </subcellularLocation>
</comment>
<dbReference type="GO" id="GO:0004984">
    <property type="term" value="F:olfactory receptor activity"/>
    <property type="evidence" value="ECO:0007669"/>
    <property type="project" value="InterPro"/>
</dbReference>
<keyword evidence="3 14" id="KW-0716">Sensory transduction</keyword>
<sequence length="328" mass="36718">MPEGNITNVKNFVILGFPGLPPNYYGLVSVVMFFVYVCTLIGNCTFFTLFLREKSLQKPMYYIMLNLAASDVLFSTTTLPKIIARYWFGDGSISFVGCFIQMQFVHYFATVNALVLAVMAFDRYVAVCNPLRYVNIVKESTILGLCVVSWLLAEPTVLTTVIRATSLPYCASNTVIQCYCDHVSVTKLACIDRTPYAFPALVSALVMLLTPLAFILFSYGSIIVTVFRTSSTRGRLKTLSTCSSQLIIITLFFLPRCLNYLSSSLGIHINADIQILVIMLYSLLPPMINPVIYCLRTKEAKECLKRSLNRSSFVQFLKINVQVSTLSN</sequence>
<dbReference type="FunFam" id="1.20.1070.10:FF:000024">
    <property type="entry name" value="Olfactory receptor"/>
    <property type="match status" value="1"/>
</dbReference>
<evidence type="ECO:0000256" key="8">
    <source>
        <dbReference type="ARBA" id="ARBA00023136"/>
    </source>
</evidence>
<organism evidence="16">
    <name type="scientific">Ictalurus punctatus</name>
    <name type="common">Channel catfish</name>
    <name type="synonym">Silurus punctatus</name>
    <dbReference type="NCBI Taxonomy" id="7998"/>
    <lineage>
        <taxon>Eukaryota</taxon>
        <taxon>Metazoa</taxon>
        <taxon>Chordata</taxon>
        <taxon>Craniata</taxon>
        <taxon>Vertebrata</taxon>
        <taxon>Euteleostomi</taxon>
        <taxon>Actinopterygii</taxon>
        <taxon>Neopterygii</taxon>
        <taxon>Teleostei</taxon>
        <taxon>Ostariophysi</taxon>
        <taxon>Siluriformes</taxon>
        <taxon>Ictaluridae</taxon>
        <taxon>Ictalurus</taxon>
    </lineage>
</organism>